<accession>A0AAD5MPH5</accession>
<comment type="caution">
    <text evidence="1">The sequence shown here is derived from an EMBL/GenBank/DDBJ whole genome shotgun (WGS) entry which is preliminary data.</text>
</comment>
<evidence type="ECO:0000313" key="2">
    <source>
        <dbReference type="Proteomes" id="UP001196413"/>
    </source>
</evidence>
<dbReference type="AlphaFoldDB" id="A0AAD5MPH5"/>
<protein>
    <submittedName>
        <fullName evidence="1">Uncharacterized protein</fullName>
    </submittedName>
</protein>
<sequence>MRLMLVKVPVWQQNRLWTGDSNERDNNVDVVKIPRSGRQSVTGESDLQAVFDARPLSNTRDLVEELGAFRQDRSQ</sequence>
<dbReference type="EMBL" id="JAHQIW010003861">
    <property type="protein sequence ID" value="KAJ1360428.1"/>
    <property type="molecule type" value="Genomic_DNA"/>
</dbReference>
<evidence type="ECO:0000313" key="1">
    <source>
        <dbReference type="EMBL" id="KAJ1360428.1"/>
    </source>
</evidence>
<dbReference type="Proteomes" id="UP001196413">
    <property type="component" value="Unassembled WGS sequence"/>
</dbReference>
<keyword evidence="2" id="KW-1185">Reference proteome</keyword>
<gene>
    <name evidence="1" type="ORF">KIN20_019393</name>
</gene>
<proteinExistence type="predicted"/>
<name>A0AAD5MPH5_PARTN</name>
<organism evidence="1 2">
    <name type="scientific">Parelaphostrongylus tenuis</name>
    <name type="common">Meningeal worm</name>
    <dbReference type="NCBI Taxonomy" id="148309"/>
    <lineage>
        <taxon>Eukaryota</taxon>
        <taxon>Metazoa</taxon>
        <taxon>Ecdysozoa</taxon>
        <taxon>Nematoda</taxon>
        <taxon>Chromadorea</taxon>
        <taxon>Rhabditida</taxon>
        <taxon>Rhabditina</taxon>
        <taxon>Rhabditomorpha</taxon>
        <taxon>Strongyloidea</taxon>
        <taxon>Metastrongylidae</taxon>
        <taxon>Parelaphostrongylus</taxon>
    </lineage>
</organism>
<reference evidence="1" key="1">
    <citation type="submission" date="2021-06" db="EMBL/GenBank/DDBJ databases">
        <title>Parelaphostrongylus tenuis whole genome reference sequence.</title>
        <authorList>
            <person name="Garwood T.J."/>
            <person name="Larsen P.A."/>
            <person name="Fountain-Jones N.M."/>
            <person name="Garbe J.R."/>
            <person name="Macchietto M.G."/>
            <person name="Kania S.A."/>
            <person name="Gerhold R.W."/>
            <person name="Richards J.E."/>
            <person name="Wolf T.M."/>
        </authorList>
    </citation>
    <scope>NUCLEOTIDE SEQUENCE</scope>
    <source>
        <strain evidence="1">MNPRO001-30</strain>
        <tissue evidence="1">Meninges</tissue>
    </source>
</reference>